<dbReference type="GeneID" id="108677689"/>
<dbReference type="InterPro" id="IPR001611">
    <property type="entry name" value="Leu-rich_rpt"/>
</dbReference>
<dbReference type="Proteomes" id="UP000694843">
    <property type="component" value="Unplaced"/>
</dbReference>
<dbReference type="PANTHER" id="PTHR24366">
    <property type="entry name" value="IG(IMMUNOGLOBULIN) AND LRR(LEUCINE RICH REPEAT) DOMAINS"/>
    <property type="match status" value="1"/>
</dbReference>
<proteinExistence type="predicted"/>
<evidence type="ECO:0000256" key="3">
    <source>
        <dbReference type="SAM" id="SignalP"/>
    </source>
</evidence>
<reference evidence="5" key="1">
    <citation type="submission" date="2025-08" db="UniProtKB">
        <authorList>
            <consortium name="RefSeq"/>
        </authorList>
    </citation>
    <scope>IDENTIFICATION</scope>
    <source>
        <tissue evidence="5">Whole organism</tissue>
    </source>
</reference>
<dbReference type="PROSITE" id="PS51450">
    <property type="entry name" value="LRR"/>
    <property type="match status" value="1"/>
</dbReference>
<evidence type="ECO:0000313" key="5">
    <source>
        <dbReference type="RefSeq" id="XP_018021440.1"/>
    </source>
</evidence>
<dbReference type="OrthoDB" id="676979at2759"/>
<feature type="signal peptide" evidence="3">
    <location>
        <begin position="1"/>
        <end position="25"/>
    </location>
</feature>
<sequence>MEFKKLSCHITIAFICLVGTSRSHAHEAKLGCPDTTTVLLPGTEIDTLGWTLSDATAARGSRSAAKCDDECSCETNKEGLFLIDCSRAINPDVLREGWSDAEPGTSEVRLVIMGSELTALNSLGNISITRAHFKYNPSLSFIAETALLSSAESLLVLDLRNNNLTSPLNIEGDFMNLQFLSLDGNILETVPEWVNGCKSLLHLSLANNLITHVAPGTLNNLPNLQFLNLHKNMLTSPPGNLKLPSLRSLVLQANPITEMTPGAWHDLKSLEYVDLSYSELSTLQEGSLSVATERPWLISLAHTPLTHLPQHAWLGGVLAHWVDLRGTHITTLDERDFRPLLSSMALKTVVHADWGRPQIWFHNDVLSCDCDAKWLATNATLLRHASGRCNDKNIQLRFLDPDYFNVFCF</sequence>
<dbReference type="AlphaFoldDB" id="A0A8B7P672"/>
<keyword evidence="1" id="KW-0433">Leucine-rich repeat</keyword>
<name>A0A8B7P672_HYAAZ</name>
<accession>A0A8B7P672</accession>
<dbReference type="Gene3D" id="3.80.10.10">
    <property type="entry name" value="Ribonuclease Inhibitor"/>
    <property type="match status" value="2"/>
</dbReference>
<dbReference type="RefSeq" id="XP_018021440.1">
    <property type="nucleotide sequence ID" value="XM_018165951.2"/>
</dbReference>
<protein>
    <submittedName>
        <fullName evidence="5">Leucine-rich repeats and immunoglobulin-like domains protein 2</fullName>
    </submittedName>
</protein>
<gene>
    <name evidence="5" type="primary">LOC108677689</name>
</gene>
<organism evidence="4 5">
    <name type="scientific">Hyalella azteca</name>
    <name type="common">Amphipod</name>
    <dbReference type="NCBI Taxonomy" id="294128"/>
    <lineage>
        <taxon>Eukaryota</taxon>
        <taxon>Metazoa</taxon>
        <taxon>Ecdysozoa</taxon>
        <taxon>Arthropoda</taxon>
        <taxon>Crustacea</taxon>
        <taxon>Multicrustacea</taxon>
        <taxon>Malacostraca</taxon>
        <taxon>Eumalacostraca</taxon>
        <taxon>Peracarida</taxon>
        <taxon>Amphipoda</taxon>
        <taxon>Senticaudata</taxon>
        <taxon>Talitrida</taxon>
        <taxon>Talitroidea</taxon>
        <taxon>Hyalellidae</taxon>
        <taxon>Hyalella</taxon>
    </lineage>
</organism>
<keyword evidence="4" id="KW-1185">Reference proteome</keyword>
<dbReference type="SMART" id="SM00369">
    <property type="entry name" value="LRR_TYP"/>
    <property type="match status" value="5"/>
</dbReference>
<keyword evidence="3" id="KW-0732">Signal</keyword>
<dbReference type="KEGG" id="hazt:108677689"/>
<dbReference type="Pfam" id="PF13855">
    <property type="entry name" value="LRR_8"/>
    <property type="match status" value="2"/>
</dbReference>
<dbReference type="PANTHER" id="PTHR24366:SF170">
    <property type="entry name" value="RE50361P"/>
    <property type="match status" value="1"/>
</dbReference>
<evidence type="ECO:0000313" key="4">
    <source>
        <dbReference type="Proteomes" id="UP000694843"/>
    </source>
</evidence>
<dbReference type="InterPro" id="IPR003591">
    <property type="entry name" value="Leu-rich_rpt_typical-subtyp"/>
</dbReference>
<evidence type="ECO:0000256" key="2">
    <source>
        <dbReference type="ARBA" id="ARBA00022737"/>
    </source>
</evidence>
<dbReference type="SUPFAM" id="SSF52058">
    <property type="entry name" value="L domain-like"/>
    <property type="match status" value="1"/>
</dbReference>
<keyword evidence="2" id="KW-0677">Repeat</keyword>
<evidence type="ECO:0000256" key="1">
    <source>
        <dbReference type="ARBA" id="ARBA00022614"/>
    </source>
</evidence>
<dbReference type="InterPro" id="IPR032675">
    <property type="entry name" value="LRR_dom_sf"/>
</dbReference>
<feature type="chain" id="PRO_5034006867" evidence="3">
    <location>
        <begin position="26"/>
        <end position="409"/>
    </location>
</feature>